<accession>A0A453SCF5</accession>
<dbReference type="EnsemblPlants" id="AET7Gv20891900.1">
    <property type="protein sequence ID" value="AET7Gv20891900.1"/>
    <property type="gene ID" value="AET7Gv20891900"/>
</dbReference>
<reference evidence="2" key="1">
    <citation type="journal article" date="2014" name="Science">
        <title>Ancient hybridizations among the ancestral genomes of bread wheat.</title>
        <authorList>
            <consortium name="International Wheat Genome Sequencing Consortium,"/>
            <person name="Marcussen T."/>
            <person name="Sandve S.R."/>
            <person name="Heier L."/>
            <person name="Spannagl M."/>
            <person name="Pfeifer M."/>
            <person name="Jakobsen K.S."/>
            <person name="Wulff B.B."/>
            <person name="Steuernagel B."/>
            <person name="Mayer K.F."/>
            <person name="Olsen O.A."/>
        </authorList>
    </citation>
    <scope>NUCLEOTIDE SEQUENCE [LARGE SCALE GENOMIC DNA]</scope>
    <source>
        <strain evidence="2">cv. AL8/78</strain>
    </source>
</reference>
<dbReference type="AlphaFoldDB" id="A0A453SCF5"/>
<sequence>KQVSGTASTAIIARYSYKRGPWHPRCLLAFALKFKFSRSQKGRSLNLLDSVVHNEDRTTT</sequence>
<proteinExistence type="predicted"/>
<name>A0A453SCF5_AEGTS</name>
<dbReference type="Proteomes" id="UP000015105">
    <property type="component" value="Chromosome 7D"/>
</dbReference>
<reference evidence="2" key="2">
    <citation type="journal article" date="2017" name="Nat. Plants">
        <title>The Aegilops tauschii genome reveals multiple impacts of transposons.</title>
        <authorList>
            <person name="Zhao G."/>
            <person name="Zou C."/>
            <person name="Li K."/>
            <person name="Wang K."/>
            <person name="Li T."/>
            <person name="Gao L."/>
            <person name="Zhang X."/>
            <person name="Wang H."/>
            <person name="Yang Z."/>
            <person name="Liu X."/>
            <person name="Jiang W."/>
            <person name="Mao L."/>
            <person name="Kong X."/>
            <person name="Jiao Y."/>
            <person name="Jia J."/>
        </authorList>
    </citation>
    <scope>NUCLEOTIDE SEQUENCE [LARGE SCALE GENOMIC DNA]</scope>
    <source>
        <strain evidence="2">cv. AL8/78</strain>
    </source>
</reference>
<keyword evidence="2" id="KW-1185">Reference proteome</keyword>
<protein>
    <submittedName>
        <fullName evidence="1">Uncharacterized protein</fullName>
    </submittedName>
</protein>
<reference evidence="1" key="4">
    <citation type="submission" date="2019-03" db="UniProtKB">
        <authorList>
            <consortium name="EnsemblPlants"/>
        </authorList>
    </citation>
    <scope>IDENTIFICATION</scope>
</reference>
<organism evidence="1 2">
    <name type="scientific">Aegilops tauschii subsp. strangulata</name>
    <name type="common">Goatgrass</name>
    <dbReference type="NCBI Taxonomy" id="200361"/>
    <lineage>
        <taxon>Eukaryota</taxon>
        <taxon>Viridiplantae</taxon>
        <taxon>Streptophyta</taxon>
        <taxon>Embryophyta</taxon>
        <taxon>Tracheophyta</taxon>
        <taxon>Spermatophyta</taxon>
        <taxon>Magnoliopsida</taxon>
        <taxon>Liliopsida</taxon>
        <taxon>Poales</taxon>
        <taxon>Poaceae</taxon>
        <taxon>BOP clade</taxon>
        <taxon>Pooideae</taxon>
        <taxon>Triticodae</taxon>
        <taxon>Triticeae</taxon>
        <taxon>Triticinae</taxon>
        <taxon>Aegilops</taxon>
    </lineage>
</organism>
<evidence type="ECO:0000313" key="2">
    <source>
        <dbReference type="Proteomes" id="UP000015105"/>
    </source>
</evidence>
<reference evidence="1" key="3">
    <citation type="journal article" date="2017" name="Nature">
        <title>Genome sequence of the progenitor of the wheat D genome Aegilops tauschii.</title>
        <authorList>
            <person name="Luo M.C."/>
            <person name="Gu Y.Q."/>
            <person name="Puiu D."/>
            <person name="Wang H."/>
            <person name="Twardziok S.O."/>
            <person name="Deal K.R."/>
            <person name="Huo N."/>
            <person name="Zhu T."/>
            <person name="Wang L."/>
            <person name="Wang Y."/>
            <person name="McGuire P.E."/>
            <person name="Liu S."/>
            <person name="Long H."/>
            <person name="Ramasamy R.K."/>
            <person name="Rodriguez J.C."/>
            <person name="Van S.L."/>
            <person name="Yuan L."/>
            <person name="Wang Z."/>
            <person name="Xia Z."/>
            <person name="Xiao L."/>
            <person name="Anderson O.D."/>
            <person name="Ouyang S."/>
            <person name="Liang Y."/>
            <person name="Zimin A.V."/>
            <person name="Pertea G."/>
            <person name="Qi P."/>
            <person name="Bennetzen J.L."/>
            <person name="Dai X."/>
            <person name="Dawson M.W."/>
            <person name="Muller H.G."/>
            <person name="Kugler K."/>
            <person name="Rivarola-Duarte L."/>
            <person name="Spannagl M."/>
            <person name="Mayer K.F.X."/>
            <person name="Lu F.H."/>
            <person name="Bevan M.W."/>
            <person name="Leroy P."/>
            <person name="Li P."/>
            <person name="You F.M."/>
            <person name="Sun Q."/>
            <person name="Liu Z."/>
            <person name="Lyons E."/>
            <person name="Wicker T."/>
            <person name="Salzberg S.L."/>
            <person name="Devos K.M."/>
            <person name="Dvorak J."/>
        </authorList>
    </citation>
    <scope>NUCLEOTIDE SEQUENCE [LARGE SCALE GENOMIC DNA]</scope>
    <source>
        <strain evidence="1">cv. AL8/78</strain>
    </source>
</reference>
<reference evidence="1" key="5">
    <citation type="journal article" date="2021" name="G3 (Bethesda)">
        <title>Aegilops tauschii genome assembly Aet v5.0 features greater sequence contiguity and improved annotation.</title>
        <authorList>
            <person name="Wang L."/>
            <person name="Zhu T."/>
            <person name="Rodriguez J.C."/>
            <person name="Deal K.R."/>
            <person name="Dubcovsky J."/>
            <person name="McGuire P.E."/>
            <person name="Lux T."/>
            <person name="Spannagl M."/>
            <person name="Mayer K.F.X."/>
            <person name="Baldrich P."/>
            <person name="Meyers B.C."/>
            <person name="Huo N."/>
            <person name="Gu Y.Q."/>
            <person name="Zhou H."/>
            <person name="Devos K.M."/>
            <person name="Bennetzen J.L."/>
            <person name="Unver T."/>
            <person name="Budak H."/>
            <person name="Gulick P.J."/>
            <person name="Galiba G."/>
            <person name="Kalapos B."/>
            <person name="Nelson D.R."/>
            <person name="Li P."/>
            <person name="You F.M."/>
            <person name="Luo M.C."/>
            <person name="Dvorak J."/>
        </authorList>
    </citation>
    <scope>NUCLEOTIDE SEQUENCE [LARGE SCALE GENOMIC DNA]</scope>
    <source>
        <strain evidence="1">cv. AL8/78</strain>
    </source>
</reference>
<dbReference type="Gramene" id="AET7Gv20891900.1">
    <property type="protein sequence ID" value="AET7Gv20891900.1"/>
    <property type="gene ID" value="AET7Gv20891900"/>
</dbReference>
<evidence type="ECO:0000313" key="1">
    <source>
        <dbReference type="EnsemblPlants" id="AET7Gv20891900.1"/>
    </source>
</evidence>